<gene>
    <name evidence="2" type="ORF">D2T30_17350</name>
</gene>
<sequence>MPSSLAQDIAPLLKNGCCIGCGACAFRAPQAIRMERNADGMMAPVITDPGALAQMPGQVCPFSAEAPDEDAHANALFPDAPHQDIRIGRFRSAWAGHVADPAFRANSSSGGITSWILAEAMRLGHIEAVVHVHATPPETGGLFRYAISRSVDEIEKGAKTRYYSVSFDQALREVVASGLRFALVGVPCYIKAARNIALQDPALKQQMRLAVSLVCGHMKAAGFGESLAWQAGVRPDDIAAEDFRRKLPGRHATKYGFAVKPRDRDTEIVKPMSEMAGRSWDGGFLRAKACDYCDDVLGETADVALGDAWLPQYANDDQGTNVFVVRSALVEQMIADGAARGAVQVDPLTADDIAKSQAGGLRDRREGLAYRLWLDDAAGVWHPRKRVTPSNDLSAFRRLTYRIRRVVRRRSFASLRLSKRLGTIAPYRIEMEAWHKFLRLISAAEKKLKR</sequence>
<dbReference type="PROSITE" id="PS51379">
    <property type="entry name" value="4FE4S_FER_2"/>
    <property type="match status" value="1"/>
</dbReference>
<organism evidence="2 3">
    <name type="scientific">Paenirhodobacter populi</name>
    <dbReference type="NCBI Taxonomy" id="2306993"/>
    <lineage>
        <taxon>Bacteria</taxon>
        <taxon>Pseudomonadati</taxon>
        <taxon>Pseudomonadota</taxon>
        <taxon>Alphaproteobacteria</taxon>
        <taxon>Rhodobacterales</taxon>
        <taxon>Rhodobacter group</taxon>
        <taxon>Paenirhodobacter</taxon>
    </lineage>
</organism>
<name>A0A443JBT0_9RHOB</name>
<reference evidence="2 3" key="1">
    <citation type="submission" date="2019-01" db="EMBL/GenBank/DDBJ databases">
        <title>Sinorhodobacter populi sp. nov. isolated from the symptomatic bark tissue of Populus euramericana canker.</title>
        <authorList>
            <person name="Xu G."/>
        </authorList>
    </citation>
    <scope>NUCLEOTIDE SEQUENCE [LARGE SCALE GENOMIC DNA]</scope>
    <source>
        <strain evidence="2 3">SK2B-1</strain>
    </source>
</reference>
<dbReference type="PANTHER" id="PTHR31332:SF0">
    <property type="entry name" value="7-HYDROXYMETHYL CHLOROPHYLL A REDUCTASE, CHLOROPLASTIC"/>
    <property type="match status" value="1"/>
</dbReference>
<reference evidence="2 3" key="2">
    <citation type="submission" date="2019-01" db="EMBL/GenBank/DDBJ databases">
        <authorList>
            <person name="Li Y."/>
        </authorList>
    </citation>
    <scope>NUCLEOTIDE SEQUENCE [LARGE SCALE GENOMIC DNA]</scope>
    <source>
        <strain evidence="2 3">SK2B-1</strain>
    </source>
</reference>
<evidence type="ECO:0000313" key="3">
    <source>
        <dbReference type="Proteomes" id="UP000284476"/>
    </source>
</evidence>
<dbReference type="InterPro" id="IPR045220">
    <property type="entry name" value="FRHB/FDHB/HCAR-like"/>
</dbReference>
<dbReference type="EMBL" id="SAUZ01000022">
    <property type="protein sequence ID" value="RWR18009.1"/>
    <property type="molecule type" value="Genomic_DNA"/>
</dbReference>
<dbReference type="InterPro" id="IPR007525">
    <property type="entry name" value="FrhB_FdhB_C"/>
</dbReference>
<dbReference type="Pfam" id="PF04432">
    <property type="entry name" value="FrhB_FdhB_C"/>
    <property type="match status" value="1"/>
</dbReference>
<dbReference type="AlphaFoldDB" id="A0A443JBT0"/>
<proteinExistence type="predicted"/>
<evidence type="ECO:0000313" key="2">
    <source>
        <dbReference type="EMBL" id="RWR18009.1"/>
    </source>
</evidence>
<comment type="caution">
    <text evidence="2">The sequence shown here is derived from an EMBL/GenBank/DDBJ whole genome shotgun (WGS) entry which is preliminary data.</text>
</comment>
<evidence type="ECO:0000259" key="1">
    <source>
        <dbReference type="PROSITE" id="PS51379"/>
    </source>
</evidence>
<dbReference type="InterPro" id="IPR007516">
    <property type="entry name" value="Co_F420_Hydgase/DH_bsu_N"/>
</dbReference>
<accession>A0A443JBT0</accession>
<protein>
    <submittedName>
        <fullName evidence="2">Coenzyme F420 hydrogenase</fullName>
    </submittedName>
</protein>
<dbReference type="PANTHER" id="PTHR31332">
    <property type="entry name" value="7-HYDROXYMETHYL CHLOROPHYLL A REDUCTASE, CHLOROPLASTIC"/>
    <property type="match status" value="1"/>
</dbReference>
<dbReference type="Pfam" id="PF04422">
    <property type="entry name" value="FrhB_FdhB_N"/>
    <property type="match status" value="1"/>
</dbReference>
<dbReference type="InterPro" id="IPR017896">
    <property type="entry name" value="4Fe4S_Fe-S-bd"/>
</dbReference>
<feature type="domain" description="4Fe-4S ferredoxin-type" evidence="1">
    <location>
        <begin position="9"/>
        <end position="37"/>
    </location>
</feature>
<dbReference type="GO" id="GO:0052592">
    <property type="term" value="F:oxidoreductase activity, acting on CH or CH2 groups, with an iron-sulfur protein as acceptor"/>
    <property type="evidence" value="ECO:0007669"/>
    <property type="project" value="TreeGrafter"/>
</dbReference>
<dbReference type="Proteomes" id="UP000284476">
    <property type="component" value="Unassembled WGS sequence"/>
</dbReference>